<organism evidence="3 4">
    <name type="scientific">Candidatus Allocopromorpha excrementavium</name>
    <dbReference type="NCBI Taxonomy" id="2840741"/>
    <lineage>
        <taxon>Bacteria</taxon>
        <taxon>Bacillati</taxon>
        <taxon>Bacillota</taxon>
        <taxon>Clostridia</taxon>
        <taxon>Eubacteriales</taxon>
        <taxon>Eubacteriaceae</taxon>
        <taxon>Eubacteriaceae incertae sedis</taxon>
        <taxon>Candidatus Allocopromorpha</taxon>
    </lineage>
</organism>
<protein>
    <submittedName>
        <fullName evidence="3">SpoIIIAH-like family protein</fullName>
    </submittedName>
</protein>
<dbReference type="Proteomes" id="UP000824159">
    <property type="component" value="Unassembled WGS sequence"/>
</dbReference>
<feature type="compositionally biased region" description="Basic and acidic residues" evidence="1">
    <location>
        <begin position="67"/>
        <end position="77"/>
    </location>
</feature>
<comment type="caution">
    <text evidence="3">The sequence shown here is derived from an EMBL/GenBank/DDBJ whole genome shotgun (WGS) entry which is preliminary data.</text>
</comment>
<feature type="chain" id="PRO_5038614367" evidence="2">
    <location>
        <begin position="34"/>
        <end position="205"/>
    </location>
</feature>
<evidence type="ECO:0000256" key="2">
    <source>
        <dbReference type="SAM" id="SignalP"/>
    </source>
</evidence>
<dbReference type="AlphaFoldDB" id="A0A9D1HDA9"/>
<name>A0A9D1HDA9_9FIRM</name>
<dbReference type="InterPro" id="IPR038503">
    <property type="entry name" value="SpoIIIAH_sf"/>
</dbReference>
<accession>A0A9D1HDA9</accession>
<evidence type="ECO:0000313" key="3">
    <source>
        <dbReference type="EMBL" id="HIT99788.1"/>
    </source>
</evidence>
<sequence length="205" mass="22742">MNKKNKYFSFIGKNKKKVAVLAALMVCIGTFIAVRDGSPDKEANEDIPLHDGDVLVDSLNVEEEKGEDQSSDSKDSELVTSDDVSENTDTYFQELRATLDMDRNQIISMLTEAEESASTKAEKDEASAEKMRLLDYMEKEKTVETLIKNKGIPECFVVITDSGVNVTVNTEKLDQSTVTKICEIVMRQTGVKASEIVVQDVSKQS</sequence>
<feature type="region of interest" description="Disordered" evidence="1">
    <location>
        <begin position="62"/>
        <end position="83"/>
    </location>
</feature>
<proteinExistence type="predicted"/>
<dbReference type="EMBL" id="DVLX01000077">
    <property type="protein sequence ID" value="HIT99788.1"/>
    <property type="molecule type" value="Genomic_DNA"/>
</dbReference>
<dbReference type="Pfam" id="PF12685">
    <property type="entry name" value="SpoIIIAH"/>
    <property type="match status" value="1"/>
</dbReference>
<feature type="signal peptide" evidence="2">
    <location>
        <begin position="1"/>
        <end position="33"/>
    </location>
</feature>
<keyword evidence="2" id="KW-0732">Signal</keyword>
<dbReference type="InterPro" id="IPR024232">
    <property type="entry name" value="SpoIIIAH"/>
</dbReference>
<evidence type="ECO:0000313" key="4">
    <source>
        <dbReference type="Proteomes" id="UP000824159"/>
    </source>
</evidence>
<reference evidence="3" key="2">
    <citation type="journal article" date="2021" name="PeerJ">
        <title>Extensive microbial diversity within the chicken gut microbiome revealed by metagenomics and culture.</title>
        <authorList>
            <person name="Gilroy R."/>
            <person name="Ravi A."/>
            <person name="Getino M."/>
            <person name="Pursley I."/>
            <person name="Horton D.L."/>
            <person name="Alikhan N.F."/>
            <person name="Baker D."/>
            <person name="Gharbi K."/>
            <person name="Hall N."/>
            <person name="Watson M."/>
            <person name="Adriaenssens E.M."/>
            <person name="Foster-Nyarko E."/>
            <person name="Jarju S."/>
            <person name="Secka A."/>
            <person name="Antonio M."/>
            <person name="Oren A."/>
            <person name="Chaudhuri R.R."/>
            <person name="La Ragione R."/>
            <person name="Hildebrand F."/>
            <person name="Pallen M.J."/>
        </authorList>
    </citation>
    <scope>NUCLEOTIDE SEQUENCE</scope>
    <source>
        <strain evidence="3">CHK176-22527</strain>
    </source>
</reference>
<dbReference type="Gene3D" id="1.10.287.4300">
    <property type="entry name" value="Stage III sporulation protein AH-like"/>
    <property type="match status" value="1"/>
</dbReference>
<evidence type="ECO:0000256" key="1">
    <source>
        <dbReference type="SAM" id="MobiDB-lite"/>
    </source>
</evidence>
<reference evidence="3" key="1">
    <citation type="submission" date="2020-10" db="EMBL/GenBank/DDBJ databases">
        <authorList>
            <person name="Gilroy R."/>
        </authorList>
    </citation>
    <scope>NUCLEOTIDE SEQUENCE</scope>
    <source>
        <strain evidence="3">CHK176-22527</strain>
    </source>
</reference>
<gene>
    <name evidence="3" type="ORF">IAD12_06010</name>
</gene>